<gene>
    <name evidence="2" type="ORF">BDU57DRAFT_87</name>
</gene>
<protein>
    <submittedName>
        <fullName evidence="2">SnoaL-like domain-containing protein</fullName>
    </submittedName>
</protein>
<dbReference type="OrthoDB" id="2148716at2759"/>
<evidence type="ECO:0000313" key="2">
    <source>
        <dbReference type="EMBL" id="KAF1920004.1"/>
    </source>
</evidence>
<dbReference type="AlphaFoldDB" id="A0A6A5QZA6"/>
<dbReference type="InterPro" id="IPR032710">
    <property type="entry name" value="NTF2-like_dom_sf"/>
</dbReference>
<dbReference type="InterPro" id="IPR037401">
    <property type="entry name" value="SnoaL-like"/>
</dbReference>
<evidence type="ECO:0000313" key="3">
    <source>
        <dbReference type="Proteomes" id="UP000800096"/>
    </source>
</evidence>
<sequence length="159" mass="17727">MSTYSSTDHLAVKNVLSRYCEALDLKKWDLLSDVFLHDVVADYPFNSDLRGVEAVSKAIQNRLGPVRTHHSLTTQSITFSENGKSAQTSTHFIGVHFGQGPHEGKMLSAYGRYMDELVLIPAKEGDLEGVPGASGVWRIKKRTVAFTQRIGDEKIMKEF</sequence>
<organism evidence="2 3">
    <name type="scientific">Ampelomyces quisqualis</name>
    <name type="common">Powdery mildew agent</name>
    <dbReference type="NCBI Taxonomy" id="50730"/>
    <lineage>
        <taxon>Eukaryota</taxon>
        <taxon>Fungi</taxon>
        <taxon>Dikarya</taxon>
        <taxon>Ascomycota</taxon>
        <taxon>Pezizomycotina</taxon>
        <taxon>Dothideomycetes</taxon>
        <taxon>Pleosporomycetidae</taxon>
        <taxon>Pleosporales</taxon>
        <taxon>Pleosporineae</taxon>
        <taxon>Phaeosphaeriaceae</taxon>
        <taxon>Ampelomyces</taxon>
    </lineage>
</organism>
<keyword evidence="3" id="KW-1185">Reference proteome</keyword>
<reference evidence="2" key="1">
    <citation type="journal article" date="2020" name="Stud. Mycol.">
        <title>101 Dothideomycetes genomes: a test case for predicting lifestyles and emergence of pathogens.</title>
        <authorList>
            <person name="Haridas S."/>
            <person name="Albert R."/>
            <person name="Binder M."/>
            <person name="Bloem J."/>
            <person name="Labutti K."/>
            <person name="Salamov A."/>
            <person name="Andreopoulos B."/>
            <person name="Baker S."/>
            <person name="Barry K."/>
            <person name="Bills G."/>
            <person name="Bluhm B."/>
            <person name="Cannon C."/>
            <person name="Castanera R."/>
            <person name="Culley D."/>
            <person name="Daum C."/>
            <person name="Ezra D."/>
            <person name="Gonzalez J."/>
            <person name="Henrissat B."/>
            <person name="Kuo A."/>
            <person name="Liang C."/>
            <person name="Lipzen A."/>
            <person name="Lutzoni F."/>
            <person name="Magnuson J."/>
            <person name="Mondo S."/>
            <person name="Nolan M."/>
            <person name="Ohm R."/>
            <person name="Pangilinan J."/>
            <person name="Park H.-J."/>
            <person name="Ramirez L."/>
            <person name="Alfaro M."/>
            <person name="Sun H."/>
            <person name="Tritt A."/>
            <person name="Yoshinaga Y."/>
            <person name="Zwiers L.-H."/>
            <person name="Turgeon B."/>
            <person name="Goodwin S."/>
            <person name="Spatafora J."/>
            <person name="Crous P."/>
            <person name="Grigoriev I."/>
        </authorList>
    </citation>
    <scope>NUCLEOTIDE SEQUENCE</scope>
    <source>
        <strain evidence="2">HMLAC05119</strain>
    </source>
</reference>
<dbReference type="Pfam" id="PF13577">
    <property type="entry name" value="SnoaL_4"/>
    <property type="match status" value="1"/>
</dbReference>
<dbReference type="CDD" id="cd00531">
    <property type="entry name" value="NTF2_like"/>
    <property type="match status" value="1"/>
</dbReference>
<proteinExistence type="predicted"/>
<dbReference type="EMBL" id="ML979132">
    <property type="protein sequence ID" value="KAF1920004.1"/>
    <property type="molecule type" value="Genomic_DNA"/>
</dbReference>
<feature type="domain" description="SnoaL-like" evidence="1">
    <location>
        <begin position="6"/>
        <end position="143"/>
    </location>
</feature>
<dbReference type="SUPFAM" id="SSF54427">
    <property type="entry name" value="NTF2-like"/>
    <property type="match status" value="1"/>
</dbReference>
<evidence type="ECO:0000259" key="1">
    <source>
        <dbReference type="Pfam" id="PF13577"/>
    </source>
</evidence>
<accession>A0A6A5QZA6</accession>
<dbReference type="Gene3D" id="3.10.450.50">
    <property type="match status" value="1"/>
</dbReference>
<dbReference type="Proteomes" id="UP000800096">
    <property type="component" value="Unassembled WGS sequence"/>
</dbReference>
<name>A0A6A5QZA6_AMPQU</name>